<feature type="compositionally biased region" description="Polar residues" evidence="1">
    <location>
        <begin position="1"/>
        <end position="16"/>
    </location>
</feature>
<feature type="non-terminal residue" evidence="2">
    <location>
        <position position="1"/>
    </location>
</feature>
<comment type="caution">
    <text evidence="2">The sequence shown here is derived from an EMBL/GenBank/DDBJ whole genome shotgun (WGS) entry which is preliminary data.</text>
</comment>
<gene>
    <name evidence="2" type="ORF">H8E23_02005</name>
</gene>
<evidence type="ECO:0000313" key="2">
    <source>
        <dbReference type="EMBL" id="MBC8360158.1"/>
    </source>
</evidence>
<dbReference type="Proteomes" id="UP000603434">
    <property type="component" value="Unassembled WGS sequence"/>
</dbReference>
<evidence type="ECO:0000256" key="1">
    <source>
        <dbReference type="SAM" id="MobiDB-lite"/>
    </source>
</evidence>
<dbReference type="EMBL" id="JACNJH010000071">
    <property type="protein sequence ID" value="MBC8360158.1"/>
    <property type="molecule type" value="Genomic_DNA"/>
</dbReference>
<feature type="region of interest" description="Disordered" evidence="1">
    <location>
        <begin position="1"/>
        <end position="22"/>
    </location>
</feature>
<proteinExistence type="predicted"/>
<protein>
    <submittedName>
        <fullName evidence="2">Uncharacterized protein</fullName>
    </submittedName>
</protein>
<name>A0A8J6TL32_9BACT</name>
<accession>A0A8J6TL32</accession>
<evidence type="ECO:0000313" key="3">
    <source>
        <dbReference type="Proteomes" id="UP000603434"/>
    </source>
</evidence>
<sequence>ISRMSGSNLIAASESPQHARDWRPQVLTFTANPDRLKKLSQFSAWITGKSGLTTVARILEGDGPAMSKQKYEAEAELQAAINSNNLPALGLQCDSFGHPPRRPDIAQARRPDRKAHRYLVVG</sequence>
<organism evidence="2 3">
    <name type="scientific">Candidatus Desulfatibia profunda</name>
    <dbReference type="NCBI Taxonomy" id="2841695"/>
    <lineage>
        <taxon>Bacteria</taxon>
        <taxon>Pseudomonadati</taxon>
        <taxon>Thermodesulfobacteriota</taxon>
        <taxon>Desulfobacteria</taxon>
        <taxon>Desulfobacterales</taxon>
        <taxon>Desulfobacterales incertae sedis</taxon>
        <taxon>Candidatus Desulfatibia</taxon>
    </lineage>
</organism>
<reference evidence="2 3" key="1">
    <citation type="submission" date="2020-08" db="EMBL/GenBank/DDBJ databases">
        <title>Bridging the membrane lipid divide: bacteria of the FCB group superphylum have the potential to synthesize archaeal ether lipids.</title>
        <authorList>
            <person name="Villanueva L."/>
            <person name="Von Meijenfeldt F.A.B."/>
            <person name="Westbye A.B."/>
            <person name="Yadav S."/>
            <person name="Hopmans E.C."/>
            <person name="Dutilh B.E."/>
            <person name="Sinninghe Damste J.S."/>
        </authorList>
    </citation>
    <scope>NUCLEOTIDE SEQUENCE [LARGE SCALE GENOMIC DNA]</scope>
    <source>
        <strain evidence="2">NIOZ-UU30</strain>
    </source>
</reference>
<dbReference type="AlphaFoldDB" id="A0A8J6TL32"/>